<accession>A0A1H9J6E2</accession>
<evidence type="ECO:0000313" key="2">
    <source>
        <dbReference type="EMBL" id="SEQ82358.1"/>
    </source>
</evidence>
<gene>
    <name evidence="2" type="ORF">SAMN04487977_11190</name>
</gene>
<dbReference type="STRING" id="163.SAMN04487775_102207"/>
<dbReference type="Pfam" id="PF13646">
    <property type="entry name" value="HEAT_2"/>
    <property type="match status" value="1"/>
</dbReference>
<name>A0A1H9J6E2_9SPIR</name>
<dbReference type="EMBL" id="FOFU01000011">
    <property type="protein sequence ID" value="SEQ82358.1"/>
    <property type="molecule type" value="Genomic_DNA"/>
</dbReference>
<reference evidence="2 3" key="1">
    <citation type="submission" date="2016-10" db="EMBL/GenBank/DDBJ databases">
        <authorList>
            <person name="de Groot N.N."/>
        </authorList>
    </citation>
    <scope>NUCLEOTIDE SEQUENCE [LARGE SCALE GENOMIC DNA]</scope>
    <source>
        <strain evidence="2 3">B25</strain>
    </source>
</reference>
<protein>
    <recommendedName>
        <fullName evidence="4">HEAT repeat-containing protein</fullName>
    </recommendedName>
</protein>
<dbReference type="AlphaFoldDB" id="A0A1H9J6E2"/>
<evidence type="ECO:0000256" key="1">
    <source>
        <dbReference type="SAM" id="SignalP"/>
    </source>
</evidence>
<evidence type="ECO:0000313" key="3">
    <source>
        <dbReference type="Proteomes" id="UP000182360"/>
    </source>
</evidence>
<feature type="signal peptide" evidence="1">
    <location>
        <begin position="1"/>
        <end position="22"/>
    </location>
</feature>
<keyword evidence="1" id="KW-0732">Signal</keyword>
<dbReference type="Gene3D" id="1.25.10.10">
    <property type="entry name" value="Leucine-rich Repeat Variant"/>
    <property type="match status" value="1"/>
</dbReference>
<sequence>MKLSRKVLIASAMMFACGFAFAQEKETSVESEYLNDVDGDIIMTLADSDEYDNKLVALQYLQAALDDGNTSDAVIQALDRLAGEGLTTQSRTNGRLNNNFPEIRREACKLMAKVPTEHSKNMLVSIAVADNEPMVIAAAVKSLGEIGINENDETVDAIAFANRRNQVLNPTSSLALEVLNAFEMLADKTENKKTMIDAVARISTDYHYVTPVRQKAYKLLKTLSSNSDSKKSNSSDAK</sequence>
<organism evidence="2 3">
    <name type="scientific">Treponema bryantii</name>
    <dbReference type="NCBI Taxonomy" id="163"/>
    <lineage>
        <taxon>Bacteria</taxon>
        <taxon>Pseudomonadati</taxon>
        <taxon>Spirochaetota</taxon>
        <taxon>Spirochaetia</taxon>
        <taxon>Spirochaetales</taxon>
        <taxon>Treponemataceae</taxon>
        <taxon>Treponema</taxon>
    </lineage>
</organism>
<evidence type="ECO:0008006" key="4">
    <source>
        <dbReference type="Google" id="ProtNLM"/>
    </source>
</evidence>
<dbReference type="eggNOG" id="COG1413">
    <property type="taxonomic scope" value="Bacteria"/>
</dbReference>
<dbReference type="InterPro" id="IPR011989">
    <property type="entry name" value="ARM-like"/>
</dbReference>
<dbReference type="RefSeq" id="WP_074645325.1">
    <property type="nucleotide sequence ID" value="NZ_FOFU01000011.1"/>
</dbReference>
<dbReference type="Proteomes" id="UP000182360">
    <property type="component" value="Unassembled WGS sequence"/>
</dbReference>
<keyword evidence="3" id="KW-1185">Reference proteome</keyword>
<dbReference type="InterPro" id="IPR016024">
    <property type="entry name" value="ARM-type_fold"/>
</dbReference>
<proteinExistence type="predicted"/>
<feature type="chain" id="PRO_5010343834" description="HEAT repeat-containing protein" evidence="1">
    <location>
        <begin position="23"/>
        <end position="238"/>
    </location>
</feature>
<dbReference type="PROSITE" id="PS51257">
    <property type="entry name" value="PROKAR_LIPOPROTEIN"/>
    <property type="match status" value="1"/>
</dbReference>
<dbReference type="SUPFAM" id="SSF48371">
    <property type="entry name" value="ARM repeat"/>
    <property type="match status" value="1"/>
</dbReference>
<dbReference type="OrthoDB" id="368950at2"/>